<dbReference type="Proteomes" id="UP000054558">
    <property type="component" value="Unassembled WGS sequence"/>
</dbReference>
<accession>A0A1Y1IVV5</accession>
<sequence length="137" mass="14555">MVDTSALRQGEVLTQHVPRILEPASSNQTQQMMQEEEDDDVENRVPSPLGGPRFGMQAVGAVEAGAGGWGLVRVGELPGLLGLHGVLRGPRLTAKPSSVSPSRRGTYRFHGRNVEIRANSVRDLLGDVDGSSTITGS</sequence>
<proteinExistence type="predicted"/>
<evidence type="ECO:0000313" key="3">
    <source>
        <dbReference type="Proteomes" id="UP000054558"/>
    </source>
</evidence>
<feature type="region of interest" description="Disordered" evidence="1">
    <location>
        <begin position="22"/>
        <end position="52"/>
    </location>
</feature>
<dbReference type="EMBL" id="DF238207">
    <property type="protein sequence ID" value="GAQ93026.1"/>
    <property type="molecule type" value="Genomic_DNA"/>
</dbReference>
<protein>
    <submittedName>
        <fullName evidence="2">Uncharacterized protein</fullName>
    </submittedName>
</protein>
<evidence type="ECO:0000256" key="1">
    <source>
        <dbReference type="SAM" id="MobiDB-lite"/>
    </source>
</evidence>
<dbReference type="AlphaFoldDB" id="A0A1Y1IVV5"/>
<organism evidence="2 3">
    <name type="scientific">Klebsormidium nitens</name>
    <name type="common">Green alga</name>
    <name type="synonym">Ulothrix nitens</name>
    <dbReference type="NCBI Taxonomy" id="105231"/>
    <lineage>
        <taxon>Eukaryota</taxon>
        <taxon>Viridiplantae</taxon>
        <taxon>Streptophyta</taxon>
        <taxon>Klebsormidiophyceae</taxon>
        <taxon>Klebsormidiales</taxon>
        <taxon>Klebsormidiaceae</taxon>
        <taxon>Klebsormidium</taxon>
    </lineage>
</organism>
<gene>
    <name evidence="2" type="ORF">KFL_012580010</name>
</gene>
<reference evidence="2 3" key="1">
    <citation type="journal article" date="2014" name="Nat. Commun.">
        <title>Klebsormidium flaccidum genome reveals primary factors for plant terrestrial adaptation.</title>
        <authorList>
            <person name="Hori K."/>
            <person name="Maruyama F."/>
            <person name="Fujisawa T."/>
            <person name="Togashi T."/>
            <person name="Yamamoto N."/>
            <person name="Seo M."/>
            <person name="Sato S."/>
            <person name="Yamada T."/>
            <person name="Mori H."/>
            <person name="Tajima N."/>
            <person name="Moriyama T."/>
            <person name="Ikeuchi M."/>
            <person name="Watanabe M."/>
            <person name="Wada H."/>
            <person name="Kobayashi K."/>
            <person name="Saito M."/>
            <person name="Masuda T."/>
            <person name="Sasaki-Sekimoto Y."/>
            <person name="Mashiguchi K."/>
            <person name="Awai K."/>
            <person name="Shimojima M."/>
            <person name="Masuda S."/>
            <person name="Iwai M."/>
            <person name="Nobusawa T."/>
            <person name="Narise T."/>
            <person name="Kondo S."/>
            <person name="Saito H."/>
            <person name="Sato R."/>
            <person name="Murakawa M."/>
            <person name="Ihara Y."/>
            <person name="Oshima-Yamada Y."/>
            <person name="Ohtaka K."/>
            <person name="Satoh M."/>
            <person name="Sonobe K."/>
            <person name="Ishii M."/>
            <person name="Ohtani R."/>
            <person name="Kanamori-Sato M."/>
            <person name="Honoki R."/>
            <person name="Miyazaki D."/>
            <person name="Mochizuki H."/>
            <person name="Umetsu J."/>
            <person name="Higashi K."/>
            <person name="Shibata D."/>
            <person name="Kamiya Y."/>
            <person name="Sato N."/>
            <person name="Nakamura Y."/>
            <person name="Tabata S."/>
            <person name="Ida S."/>
            <person name="Kurokawa K."/>
            <person name="Ohta H."/>
        </authorList>
    </citation>
    <scope>NUCLEOTIDE SEQUENCE [LARGE SCALE GENOMIC DNA]</scope>
    <source>
        <strain evidence="2 3">NIES-2285</strain>
    </source>
</reference>
<name>A0A1Y1IVV5_KLENI</name>
<keyword evidence="3" id="KW-1185">Reference proteome</keyword>
<evidence type="ECO:0000313" key="2">
    <source>
        <dbReference type="EMBL" id="GAQ93026.1"/>
    </source>
</evidence>